<dbReference type="RefSeq" id="WP_248824544.1">
    <property type="nucleotide sequence ID" value="NZ_JALKFT010000008.1"/>
</dbReference>
<gene>
    <name evidence="5 9" type="primary">recX</name>
    <name evidence="9" type="ORF">MXD59_10680</name>
</gene>
<dbReference type="Proteomes" id="UP001201873">
    <property type="component" value="Unassembled WGS sequence"/>
</dbReference>
<feature type="domain" description="RecX first three-helical" evidence="8">
    <location>
        <begin position="36"/>
        <end position="75"/>
    </location>
</feature>
<dbReference type="Gene3D" id="1.10.10.10">
    <property type="entry name" value="Winged helix-like DNA-binding domain superfamily/Winged helix DNA-binding domain"/>
    <property type="match status" value="2"/>
</dbReference>
<dbReference type="PANTHER" id="PTHR33602:SF1">
    <property type="entry name" value="REGULATORY PROTEIN RECX FAMILY PROTEIN"/>
    <property type="match status" value="1"/>
</dbReference>
<dbReference type="Pfam" id="PF02631">
    <property type="entry name" value="RecX_HTH2"/>
    <property type="match status" value="1"/>
</dbReference>
<evidence type="ECO:0000256" key="3">
    <source>
        <dbReference type="ARBA" id="ARBA00018111"/>
    </source>
</evidence>
<proteinExistence type="inferred from homology"/>
<dbReference type="NCBIfam" id="NF001064">
    <property type="entry name" value="PRK00117.5-4"/>
    <property type="match status" value="1"/>
</dbReference>
<dbReference type="PANTHER" id="PTHR33602">
    <property type="entry name" value="REGULATORY PROTEIN RECX FAMILY PROTEIN"/>
    <property type="match status" value="1"/>
</dbReference>
<evidence type="ECO:0000313" key="10">
    <source>
        <dbReference type="Proteomes" id="UP001201873"/>
    </source>
</evidence>
<dbReference type="InterPro" id="IPR053924">
    <property type="entry name" value="RecX_HTH_2nd"/>
</dbReference>
<name>A0ABT0JXG2_9ACTN</name>
<dbReference type="InterPro" id="IPR053926">
    <property type="entry name" value="RecX_HTH_1st"/>
</dbReference>
<accession>A0ABT0JXG2</accession>
<comment type="caution">
    <text evidence="9">The sequence shown here is derived from an EMBL/GenBank/DDBJ whole genome shotgun (WGS) entry which is preliminary data.</text>
</comment>
<reference evidence="9 10" key="1">
    <citation type="submission" date="2022-04" db="EMBL/GenBank/DDBJ databases">
        <title>Genome diversity in the genus Frankia.</title>
        <authorList>
            <person name="Carlos-Shanley C."/>
            <person name="Hahn D."/>
        </authorList>
    </citation>
    <scope>NUCLEOTIDE SEQUENCE [LARGE SCALE GENOMIC DNA]</scope>
    <source>
        <strain evidence="9 10">Ag45/Mut15</strain>
    </source>
</reference>
<evidence type="ECO:0000256" key="1">
    <source>
        <dbReference type="ARBA" id="ARBA00004496"/>
    </source>
</evidence>
<comment type="function">
    <text evidence="5">Modulates RecA activity.</text>
</comment>
<evidence type="ECO:0000259" key="7">
    <source>
        <dbReference type="Pfam" id="PF02631"/>
    </source>
</evidence>
<organism evidence="9 10">
    <name type="scientific">Frankia umida</name>
    <dbReference type="NCBI Taxonomy" id="573489"/>
    <lineage>
        <taxon>Bacteria</taxon>
        <taxon>Bacillati</taxon>
        <taxon>Actinomycetota</taxon>
        <taxon>Actinomycetes</taxon>
        <taxon>Frankiales</taxon>
        <taxon>Frankiaceae</taxon>
        <taxon>Frankia</taxon>
    </lineage>
</organism>
<comment type="similarity">
    <text evidence="2 5">Belongs to the RecX family.</text>
</comment>
<dbReference type="Pfam" id="PF21982">
    <property type="entry name" value="RecX_HTH1"/>
    <property type="match status" value="1"/>
</dbReference>
<sequence length="219" mass="23009">MRTGRQDAERGPTSAGVAGRDPADSGGRAVDPVAVAREICLRQLATRARSRAELATTLRRRGVVDDVAETVLDRLTAVGLVDDSAFAAAYVSSARTHRGLGRQALAAELRRRGVDADVVQVATEAVGDAEEEDVARDLVRRRSAAMRGLPAPVRARRLLALLARRGYSAQLASRVVREELAAADHDTGGAGRGGTDTDGPDGPDPGGLGLALEDEEANW</sequence>
<feature type="region of interest" description="Disordered" evidence="6">
    <location>
        <begin position="1"/>
        <end position="29"/>
    </location>
</feature>
<dbReference type="HAMAP" id="MF_01114">
    <property type="entry name" value="RecX"/>
    <property type="match status" value="1"/>
</dbReference>
<keyword evidence="10" id="KW-1185">Reference proteome</keyword>
<evidence type="ECO:0000313" key="9">
    <source>
        <dbReference type="EMBL" id="MCK9876236.1"/>
    </source>
</evidence>
<dbReference type="InterPro" id="IPR003783">
    <property type="entry name" value="Regulatory_RecX"/>
</dbReference>
<dbReference type="InterPro" id="IPR036388">
    <property type="entry name" value="WH-like_DNA-bd_sf"/>
</dbReference>
<evidence type="ECO:0000256" key="4">
    <source>
        <dbReference type="ARBA" id="ARBA00022490"/>
    </source>
</evidence>
<dbReference type="EMBL" id="JALKFT010000008">
    <property type="protein sequence ID" value="MCK9876236.1"/>
    <property type="molecule type" value="Genomic_DNA"/>
</dbReference>
<evidence type="ECO:0000256" key="5">
    <source>
        <dbReference type="HAMAP-Rule" id="MF_01114"/>
    </source>
</evidence>
<feature type="region of interest" description="Disordered" evidence="6">
    <location>
        <begin position="181"/>
        <end position="219"/>
    </location>
</feature>
<keyword evidence="4 5" id="KW-0963">Cytoplasm</keyword>
<protein>
    <recommendedName>
        <fullName evidence="3 5">Regulatory protein RecX</fullName>
    </recommendedName>
</protein>
<feature type="domain" description="RecX second three-helical" evidence="7">
    <location>
        <begin position="82"/>
        <end position="120"/>
    </location>
</feature>
<evidence type="ECO:0000256" key="6">
    <source>
        <dbReference type="SAM" id="MobiDB-lite"/>
    </source>
</evidence>
<evidence type="ECO:0000259" key="8">
    <source>
        <dbReference type="Pfam" id="PF21982"/>
    </source>
</evidence>
<feature type="compositionally biased region" description="Basic and acidic residues" evidence="6">
    <location>
        <begin position="1"/>
        <end position="10"/>
    </location>
</feature>
<comment type="subcellular location">
    <subcellularLocation>
        <location evidence="1 5">Cytoplasm</location>
    </subcellularLocation>
</comment>
<evidence type="ECO:0000256" key="2">
    <source>
        <dbReference type="ARBA" id="ARBA00009695"/>
    </source>
</evidence>